<dbReference type="PANTHER" id="PTHR31118">
    <property type="entry name" value="CYCLASE-LIKE PROTEIN 2"/>
    <property type="match status" value="1"/>
</dbReference>
<keyword evidence="2" id="KW-1185">Reference proteome</keyword>
<organism evidence="1 2">
    <name type="scientific">Lutispora thermophila DSM 19022</name>
    <dbReference type="NCBI Taxonomy" id="1122184"/>
    <lineage>
        <taxon>Bacteria</taxon>
        <taxon>Bacillati</taxon>
        <taxon>Bacillota</taxon>
        <taxon>Clostridia</taxon>
        <taxon>Lutisporales</taxon>
        <taxon>Lutisporaceae</taxon>
        <taxon>Lutispora</taxon>
    </lineage>
</organism>
<evidence type="ECO:0000313" key="1">
    <source>
        <dbReference type="EMBL" id="SHI41040.1"/>
    </source>
</evidence>
<proteinExistence type="predicted"/>
<dbReference type="AlphaFoldDB" id="A0A1M6AX60"/>
<dbReference type="Pfam" id="PF04199">
    <property type="entry name" value="Cyclase"/>
    <property type="match status" value="1"/>
</dbReference>
<evidence type="ECO:0000313" key="2">
    <source>
        <dbReference type="Proteomes" id="UP000184442"/>
    </source>
</evidence>
<dbReference type="RefSeq" id="WP_073023501.1">
    <property type="nucleotide sequence ID" value="NZ_FQZS01000003.1"/>
</dbReference>
<protein>
    <submittedName>
        <fullName evidence="1">Kynurenine formamidase</fullName>
    </submittedName>
</protein>
<dbReference type="GO" id="GO:0019441">
    <property type="term" value="P:L-tryptophan catabolic process to kynurenine"/>
    <property type="evidence" value="ECO:0007669"/>
    <property type="project" value="InterPro"/>
</dbReference>
<accession>A0A1M6AX60</accession>
<name>A0A1M6AX60_9FIRM</name>
<dbReference type="PANTHER" id="PTHR31118:SF32">
    <property type="entry name" value="KYNURENINE FORMAMIDASE"/>
    <property type="match status" value="1"/>
</dbReference>
<dbReference type="Gene3D" id="3.50.30.50">
    <property type="entry name" value="Putative cyclase"/>
    <property type="match status" value="1"/>
</dbReference>
<dbReference type="STRING" id="1122184.SAMN02745176_00161"/>
<sequence length="193" mass="21907">MYLDLTIPIEKETFKKLLENANDDILVQKFGHLGTHFDIMNKEFPLEYCNRRGKLMDISQVAKDEITVEDVRMERIEEGDFVILYSGVLEKYGYASKEYFDKAPQLSHKLIQSLIEKKISILGIDMAGVRKGKEHSVADQLFADHNAFIVENLSGLSKLLPYKNQSFVVHTYPLALKGASGLTSRVIAEVPEI</sequence>
<dbReference type="OrthoDB" id="1118163at2"/>
<dbReference type="SUPFAM" id="SSF102198">
    <property type="entry name" value="Putative cyclase"/>
    <property type="match status" value="1"/>
</dbReference>
<reference evidence="1 2" key="1">
    <citation type="submission" date="2016-11" db="EMBL/GenBank/DDBJ databases">
        <authorList>
            <person name="Jaros S."/>
            <person name="Januszkiewicz K."/>
            <person name="Wedrychowicz H."/>
        </authorList>
    </citation>
    <scope>NUCLEOTIDE SEQUENCE [LARGE SCALE GENOMIC DNA]</scope>
    <source>
        <strain evidence="1 2">DSM 19022</strain>
    </source>
</reference>
<dbReference type="Proteomes" id="UP000184442">
    <property type="component" value="Unassembled WGS sequence"/>
</dbReference>
<gene>
    <name evidence="1" type="ORF">SAMN02745176_00161</name>
</gene>
<dbReference type="GO" id="GO:0004061">
    <property type="term" value="F:arylformamidase activity"/>
    <property type="evidence" value="ECO:0007669"/>
    <property type="project" value="InterPro"/>
</dbReference>
<dbReference type="EMBL" id="FQZS01000003">
    <property type="protein sequence ID" value="SHI41040.1"/>
    <property type="molecule type" value="Genomic_DNA"/>
</dbReference>
<dbReference type="InterPro" id="IPR007325">
    <property type="entry name" value="KFase/CYL"/>
</dbReference>
<dbReference type="InterPro" id="IPR037175">
    <property type="entry name" value="KFase_sf"/>
</dbReference>